<sequence length="135" mass="15214">MEKHATMALELLAKYPEASMVQLPDTKKKYVYAIDYAVHAGSSELLRQLLVRNFGKATTNAMDDAAEAGDLAMVELLHEYRSEGCTFGAFQSAKKNKDHEMLAYLTAHRARDQRRTPPAKFKFEGEDVMLLCTIQ</sequence>
<dbReference type="AlphaFoldDB" id="A0A1V9ZGY2"/>
<evidence type="ECO:0000313" key="2">
    <source>
        <dbReference type="Proteomes" id="UP000243579"/>
    </source>
</evidence>
<dbReference type="EMBL" id="JNBR01000123">
    <property type="protein sequence ID" value="OQR97080.1"/>
    <property type="molecule type" value="Genomic_DNA"/>
</dbReference>
<dbReference type="OrthoDB" id="10326379at2759"/>
<dbReference type="InterPro" id="IPR052050">
    <property type="entry name" value="SecEffector_AnkRepeat"/>
</dbReference>
<name>A0A1V9ZGY2_ACHHY</name>
<dbReference type="InterPro" id="IPR036770">
    <property type="entry name" value="Ankyrin_rpt-contain_sf"/>
</dbReference>
<evidence type="ECO:0000313" key="1">
    <source>
        <dbReference type="EMBL" id="OQR97080.1"/>
    </source>
</evidence>
<proteinExistence type="predicted"/>
<dbReference type="Proteomes" id="UP000243579">
    <property type="component" value="Unassembled WGS sequence"/>
</dbReference>
<dbReference type="SUPFAM" id="SSF140860">
    <property type="entry name" value="Pseudo ankyrin repeat-like"/>
    <property type="match status" value="1"/>
</dbReference>
<protein>
    <submittedName>
        <fullName evidence="1">Uncharacterized protein</fullName>
    </submittedName>
</protein>
<dbReference type="PANTHER" id="PTHR46586:SF3">
    <property type="entry name" value="ANKYRIN REPEAT-CONTAINING PROTEIN"/>
    <property type="match status" value="1"/>
</dbReference>
<keyword evidence="2" id="KW-1185">Reference proteome</keyword>
<gene>
    <name evidence="1" type="ORF">ACHHYP_12719</name>
</gene>
<accession>A0A1V9ZGY2</accession>
<dbReference type="Gene3D" id="1.25.40.20">
    <property type="entry name" value="Ankyrin repeat-containing domain"/>
    <property type="match status" value="1"/>
</dbReference>
<dbReference type="PANTHER" id="PTHR46586">
    <property type="entry name" value="ANKYRIN REPEAT-CONTAINING PROTEIN"/>
    <property type="match status" value="1"/>
</dbReference>
<comment type="caution">
    <text evidence="1">The sequence shown here is derived from an EMBL/GenBank/DDBJ whole genome shotgun (WGS) entry which is preliminary data.</text>
</comment>
<organism evidence="1 2">
    <name type="scientific">Achlya hypogyna</name>
    <name type="common">Oomycete</name>
    <name type="synonym">Protoachlya hypogyna</name>
    <dbReference type="NCBI Taxonomy" id="1202772"/>
    <lineage>
        <taxon>Eukaryota</taxon>
        <taxon>Sar</taxon>
        <taxon>Stramenopiles</taxon>
        <taxon>Oomycota</taxon>
        <taxon>Saprolegniomycetes</taxon>
        <taxon>Saprolegniales</taxon>
        <taxon>Achlyaceae</taxon>
        <taxon>Achlya</taxon>
    </lineage>
</organism>
<reference evidence="1 2" key="1">
    <citation type="journal article" date="2014" name="Genome Biol. Evol.">
        <title>The secreted proteins of Achlya hypogyna and Thraustotheca clavata identify the ancestral oomycete secretome and reveal gene acquisitions by horizontal gene transfer.</title>
        <authorList>
            <person name="Misner I."/>
            <person name="Blouin N."/>
            <person name="Leonard G."/>
            <person name="Richards T.A."/>
            <person name="Lane C.E."/>
        </authorList>
    </citation>
    <scope>NUCLEOTIDE SEQUENCE [LARGE SCALE GENOMIC DNA]</scope>
    <source>
        <strain evidence="1 2">ATCC 48635</strain>
    </source>
</reference>